<dbReference type="EMBL" id="UINC01003063">
    <property type="protein sequence ID" value="SVA03007.1"/>
    <property type="molecule type" value="Genomic_DNA"/>
</dbReference>
<dbReference type="AlphaFoldDB" id="A0A381SKZ6"/>
<evidence type="ECO:0000259" key="1">
    <source>
        <dbReference type="Pfam" id="PF13649"/>
    </source>
</evidence>
<sequence length="192" mass="21485">MTVVRSDVDRWEEKYRRATAVPSLIPDPLLVRYADLIEGEGLALDLAAGTCHTAVQLARLGRQVIALDCSLTALQIGQRIATREGVEIKGLVADLDDWPLPQSTFEVITCFRYLNRELFPAMGNALKPGGLLLYKTFNQHHLREFPRFNPNYLLRPGELTRAFPDLELIVCSDGVDVSEPYSFAIARSPRTS</sequence>
<dbReference type="Gene3D" id="3.40.50.150">
    <property type="entry name" value="Vaccinia Virus protein VP39"/>
    <property type="match status" value="1"/>
</dbReference>
<reference evidence="2" key="1">
    <citation type="submission" date="2018-05" db="EMBL/GenBank/DDBJ databases">
        <authorList>
            <person name="Lanie J.A."/>
            <person name="Ng W.-L."/>
            <person name="Kazmierczak K.M."/>
            <person name="Andrzejewski T.M."/>
            <person name="Davidsen T.M."/>
            <person name="Wayne K.J."/>
            <person name="Tettelin H."/>
            <person name="Glass J.I."/>
            <person name="Rusch D."/>
            <person name="Podicherti R."/>
            <person name="Tsui H.-C.T."/>
            <person name="Winkler M.E."/>
        </authorList>
    </citation>
    <scope>NUCLEOTIDE SEQUENCE</scope>
</reference>
<protein>
    <recommendedName>
        <fullName evidence="1">Methyltransferase domain-containing protein</fullName>
    </recommendedName>
</protein>
<accession>A0A381SKZ6</accession>
<name>A0A381SKZ6_9ZZZZ</name>
<organism evidence="2">
    <name type="scientific">marine metagenome</name>
    <dbReference type="NCBI Taxonomy" id="408172"/>
    <lineage>
        <taxon>unclassified sequences</taxon>
        <taxon>metagenomes</taxon>
        <taxon>ecological metagenomes</taxon>
    </lineage>
</organism>
<evidence type="ECO:0000313" key="2">
    <source>
        <dbReference type="EMBL" id="SVA03007.1"/>
    </source>
</evidence>
<dbReference type="Pfam" id="PF13649">
    <property type="entry name" value="Methyltransf_25"/>
    <property type="match status" value="1"/>
</dbReference>
<dbReference type="CDD" id="cd02440">
    <property type="entry name" value="AdoMet_MTases"/>
    <property type="match status" value="1"/>
</dbReference>
<dbReference type="InterPro" id="IPR041698">
    <property type="entry name" value="Methyltransf_25"/>
</dbReference>
<dbReference type="SUPFAM" id="SSF53335">
    <property type="entry name" value="S-adenosyl-L-methionine-dependent methyltransferases"/>
    <property type="match status" value="1"/>
</dbReference>
<gene>
    <name evidence="2" type="ORF">METZ01_LOCUS55861</name>
</gene>
<dbReference type="InterPro" id="IPR029063">
    <property type="entry name" value="SAM-dependent_MTases_sf"/>
</dbReference>
<proteinExistence type="predicted"/>
<feature type="domain" description="Methyltransferase" evidence="1">
    <location>
        <begin position="44"/>
        <end position="130"/>
    </location>
</feature>